<evidence type="ECO:0000256" key="7">
    <source>
        <dbReference type="SAM" id="MobiDB-lite"/>
    </source>
</evidence>
<feature type="region of interest" description="Disordered" evidence="7">
    <location>
        <begin position="521"/>
        <end position="640"/>
    </location>
</feature>
<dbReference type="GO" id="GO:0000124">
    <property type="term" value="C:SAGA complex"/>
    <property type="evidence" value="ECO:0007669"/>
    <property type="project" value="InterPro"/>
</dbReference>
<feature type="region of interest" description="Disordered" evidence="7">
    <location>
        <begin position="691"/>
        <end position="742"/>
    </location>
</feature>
<dbReference type="PROSITE" id="PS50014">
    <property type="entry name" value="BROMODOMAIN_2"/>
    <property type="match status" value="1"/>
</dbReference>
<dbReference type="GO" id="GO:0005198">
    <property type="term" value="F:structural molecule activity"/>
    <property type="evidence" value="ECO:0007669"/>
    <property type="project" value="TreeGrafter"/>
</dbReference>
<feature type="compositionally biased region" description="Low complexity" evidence="7">
    <location>
        <begin position="169"/>
        <end position="182"/>
    </location>
</feature>
<dbReference type="InterPro" id="IPR001487">
    <property type="entry name" value="Bromodomain"/>
</dbReference>
<name>A0A177VCV8_9BASI</name>
<keyword evidence="2" id="KW-0805">Transcription regulation</keyword>
<feature type="compositionally biased region" description="Acidic residues" evidence="7">
    <location>
        <begin position="988"/>
        <end position="1002"/>
    </location>
</feature>
<feature type="region of interest" description="Disordered" evidence="7">
    <location>
        <begin position="410"/>
        <end position="465"/>
    </location>
</feature>
<dbReference type="PRINTS" id="PR00503">
    <property type="entry name" value="BROMODOMAIN"/>
</dbReference>
<proteinExistence type="predicted"/>
<dbReference type="Pfam" id="PF07524">
    <property type="entry name" value="Bromo_TP"/>
    <property type="match status" value="1"/>
</dbReference>
<evidence type="ECO:0000313" key="12">
    <source>
        <dbReference type="Proteomes" id="UP000836402"/>
    </source>
</evidence>
<dbReference type="PROSITE" id="PS00633">
    <property type="entry name" value="BROMODOMAIN_1"/>
    <property type="match status" value="1"/>
</dbReference>
<organism evidence="10 11">
    <name type="scientific">Tilletia caries</name>
    <name type="common">wheat bunt fungus</name>
    <dbReference type="NCBI Taxonomy" id="13290"/>
    <lineage>
        <taxon>Eukaryota</taxon>
        <taxon>Fungi</taxon>
        <taxon>Dikarya</taxon>
        <taxon>Basidiomycota</taxon>
        <taxon>Ustilaginomycotina</taxon>
        <taxon>Exobasidiomycetes</taxon>
        <taxon>Tilletiales</taxon>
        <taxon>Tilletiaceae</taxon>
        <taxon>Tilletia</taxon>
    </lineage>
</organism>
<gene>
    <name evidence="10" type="ORF">A4X03_0g4092</name>
    <name evidence="9" type="ORF">JKIAZH3_G4564</name>
</gene>
<feature type="compositionally biased region" description="Basic residues" evidence="7">
    <location>
        <begin position="524"/>
        <end position="535"/>
    </location>
</feature>
<keyword evidence="5" id="KW-0539">Nucleus</keyword>
<dbReference type="CDD" id="cd22927">
    <property type="entry name" value="HFD_SPT7"/>
    <property type="match status" value="1"/>
</dbReference>
<reference evidence="9" key="3">
    <citation type="submission" date="2020-10" db="EMBL/GenBank/DDBJ databases">
        <authorList>
            <person name="Sedaghatjoo S."/>
        </authorList>
    </citation>
    <scope>NUCLEOTIDE SEQUENCE</scope>
    <source>
        <strain evidence="9">AZH3</strain>
    </source>
</reference>
<evidence type="ECO:0000313" key="10">
    <source>
        <dbReference type="EMBL" id="KAE8259439.1"/>
    </source>
</evidence>
<dbReference type="InterPro" id="IPR018359">
    <property type="entry name" value="Bromodomain_CS"/>
</dbReference>
<dbReference type="GO" id="GO:0046695">
    <property type="term" value="C:SLIK (SAGA-like) complex"/>
    <property type="evidence" value="ECO:0007669"/>
    <property type="project" value="InterPro"/>
</dbReference>
<dbReference type="InterPro" id="IPR037782">
    <property type="entry name" value="Spt7"/>
</dbReference>
<dbReference type="InterPro" id="IPR006565">
    <property type="entry name" value="BTP"/>
</dbReference>
<feature type="domain" description="Bromo" evidence="8">
    <location>
        <begin position="52"/>
        <end position="122"/>
    </location>
</feature>
<dbReference type="Proteomes" id="UP000836402">
    <property type="component" value="Unassembled WGS sequence"/>
</dbReference>
<dbReference type="GO" id="GO:0006357">
    <property type="term" value="P:regulation of transcription by RNA polymerase II"/>
    <property type="evidence" value="ECO:0007669"/>
    <property type="project" value="TreeGrafter"/>
</dbReference>
<feature type="compositionally biased region" description="Basic residues" evidence="7">
    <location>
        <begin position="1100"/>
        <end position="1113"/>
    </location>
</feature>
<keyword evidence="12" id="KW-1185">Reference proteome</keyword>
<reference evidence="10" key="2">
    <citation type="journal article" date="2019" name="IMA Fungus">
        <title>Genome sequencing and comparison of five Tilletia species to identify candidate genes for the detection of regulated species infecting wheat.</title>
        <authorList>
            <person name="Nguyen H.D.T."/>
            <person name="Sultana T."/>
            <person name="Kesanakurti P."/>
            <person name="Hambleton S."/>
        </authorList>
    </citation>
    <scope>NUCLEOTIDE SEQUENCE</scope>
    <source>
        <strain evidence="10">DAOMC 238032</strain>
    </source>
</reference>
<feature type="region of interest" description="Disordered" evidence="7">
    <location>
        <begin position="169"/>
        <end position="204"/>
    </location>
</feature>
<sequence length="1113" mass="118609">MKYLLQAIEARREHIRLNDPELRRLLTDVRRGRDEREEFLESIDRILTELRNYTEHSQAFLNRVSKREAPDYYDVIKHPMDLSTMQKKVKTGSYKNKKQFAHDLDLIWDNCLTYNSDPSHPLRRSVQFMRKKANHLLDFISDKSEVKDVLEQWAANEKTAAEEEAAAKAAAAAAASADGAEAGPDGAQTGTPKEGPELEVGSDSFMSPSLRYLGTHSRRPSNLTFVRQSAAASPDVPFEQRPALVRTVEGMSMFETLDRTLARFEATAFDIYEPEAGPSSRPMGPALLPPTPSASAAHDATALSVIPQSSLTWDTHATAEMHGAVMNLKTLGDEAHTNALDVALRLARPVLPGREEEKKGKGAEGETSVHLMDVVQEEEGENGAEGGAGGEKGINGHAAAEVADVTVVDAKSASPSNRLSSPAGASPLEQDSPSKKKNAKGKEKAADSAPFPNPLEATAGDLDVRGTSEWGEAALPRTMPDAMAWWTACSTDNLIANGIPAISSNRSELMLVALEDAVDAGVPSHRKAKRRRIVKSWRSAAPAASHSTATTSAAAAGAGVATAPPATIAAHPEKDPTETPGSASVPPEDRSPTDDQEMESSGTGQNGTVSREGAAQAVGANGRGPEAAAGSATAATLAPAPAPAQPVIGVREVRGMRAKVEGNIATIMHLRKIHRKFGALATASEIEAPLPTWLKTTSSDEESDDPPSADEDSADEDAPNTFRSSTTGSFSIPPPPEGHTYEAPFSKLTATASRSNMRTHVQTLLAHVGFEGSHAAPVDVLTHVASDFLLSMGRTLRLYADRCAQQMSAEEMILHSIRENGAGDVPSLEAYVKDDVERYGIKLTQLLGKLRQSYKDQLNSADRGVIQDDALFADDGAAFQSGFFMDELGDDYLGFKALGLDQELGVSGLSIPSRLFHGRSMGNRAAPQGSASAKENVPFPPPPTFIPLSSGGITLQIGLLQDWYRQRLRERKEEARLGREDGDPAADPADDEDDEDGDDDDEQVRGILADEEPEKTRIKVPPTGRIPRRTMWDPAAKDAPAPTLVHADGPGAKGLSELSGKDVSNAKDGGADGEGGMGTNGKKRKGEIGGGDGEATPGKGAKKKKKKILIAVA</sequence>
<evidence type="ECO:0000259" key="8">
    <source>
        <dbReference type="PROSITE" id="PS50014"/>
    </source>
</evidence>
<dbReference type="Gene3D" id="1.10.20.10">
    <property type="entry name" value="Histone, subunit A"/>
    <property type="match status" value="1"/>
</dbReference>
<evidence type="ECO:0000256" key="1">
    <source>
        <dbReference type="ARBA" id="ARBA00004123"/>
    </source>
</evidence>
<dbReference type="PANTHER" id="PTHR47343">
    <property type="entry name" value="TRANSCRIPTIONAL ACTIVATOR SPT7"/>
    <property type="match status" value="1"/>
</dbReference>
<protein>
    <recommendedName>
        <fullName evidence="8">Bromo domain-containing protein</fullName>
    </recommendedName>
</protein>
<dbReference type="EMBL" id="CAJHJG010000195">
    <property type="protein sequence ID" value="CAD6899150.1"/>
    <property type="molecule type" value="Genomic_DNA"/>
</dbReference>
<dbReference type="PANTHER" id="PTHR47343:SF1">
    <property type="entry name" value="TRANSCRIPTIONAL ACTIVATOR SPT7"/>
    <property type="match status" value="1"/>
</dbReference>
<feature type="compositionally biased region" description="Low complexity" evidence="7">
    <location>
        <begin position="625"/>
        <end position="639"/>
    </location>
</feature>
<dbReference type="FunFam" id="1.20.920.10:FF:000070">
    <property type="entry name" value="Related to transcription regulator SPT7"/>
    <property type="match status" value="1"/>
</dbReference>
<dbReference type="Pfam" id="PF00439">
    <property type="entry name" value="Bromodomain"/>
    <property type="match status" value="1"/>
</dbReference>
<dbReference type="InterPro" id="IPR036427">
    <property type="entry name" value="Bromodomain-like_sf"/>
</dbReference>
<dbReference type="GO" id="GO:0006325">
    <property type="term" value="P:chromatin organization"/>
    <property type="evidence" value="ECO:0007669"/>
    <property type="project" value="UniProtKB-ARBA"/>
</dbReference>
<evidence type="ECO:0000256" key="3">
    <source>
        <dbReference type="ARBA" id="ARBA00023117"/>
    </source>
</evidence>
<dbReference type="Proteomes" id="UP000077671">
    <property type="component" value="Unassembled WGS sequence"/>
</dbReference>
<evidence type="ECO:0000313" key="11">
    <source>
        <dbReference type="Proteomes" id="UP000077671"/>
    </source>
</evidence>
<reference evidence="10" key="1">
    <citation type="submission" date="2016-04" db="EMBL/GenBank/DDBJ databases">
        <authorList>
            <person name="Nguyen H.D."/>
            <person name="Kesanakurti P."/>
            <person name="Cullis J."/>
            <person name="Levesque C.A."/>
            <person name="Hambleton S."/>
        </authorList>
    </citation>
    <scope>NUCLEOTIDE SEQUENCE</scope>
    <source>
        <strain evidence="10">DAOMC 238032</strain>
    </source>
</reference>
<dbReference type="SUPFAM" id="SSF47370">
    <property type="entry name" value="Bromodomain"/>
    <property type="match status" value="1"/>
</dbReference>
<comment type="caution">
    <text evidence="10">The sequence shown here is derived from an EMBL/GenBank/DDBJ whole genome shotgun (WGS) entry which is preliminary data.</text>
</comment>
<dbReference type="CDD" id="cd05510">
    <property type="entry name" value="Bromo_SPT7_like"/>
    <property type="match status" value="1"/>
</dbReference>
<evidence type="ECO:0000256" key="6">
    <source>
        <dbReference type="PROSITE-ProRule" id="PRU00035"/>
    </source>
</evidence>
<dbReference type="SMART" id="SM00297">
    <property type="entry name" value="BROMO"/>
    <property type="match status" value="1"/>
</dbReference>
<evidence type="ECO:0000256" key="5">
    <source>
        <dbReference type="ARBA" id="ARBA00023242"/>
    </source>
</evidence>
<dbReference type="AlphaFoldDB" id="A0A177VCV8"/>
<feature type="region of interest" description="Disordered" evidence="7">
    <location>
        <begin position="920"/>
        <end position="945"/>
    </location>
</feature>
<dbReference type="InterPro" id="IPR009072">
    <property type="entry name" value="Histone-fold"/>
</dbReference>
<accession>A0A177VCV8</accession>
<dbReference type="EMBL" id="LWDD02000523">
    <property type="protein sequence ID" value="KAE8259439.1"/>
    <property type="molecule type" value="Genomic_DNA"/>
</dbReference>
<feature type="compositionally biased region" description="Acidic residues" evidence="7">
    <location>
        <begin position="699"/>
        <end position="718"/>
    </location>
</feature>
<feature type="compositionally biased region" description="Low complexity" evidence="7">
    <location>
        <begin position="539"/>
        <end position="570"/>
    </location>
</feature>
<dbReference type="Gene3D" id="1.20.920.10">
    <property type="entry name" value="Bromodomain-like"/>
    <property type="match status" value="1"/>
</dbReference>
<feature type="compositionally biased region" description="Polar residues" evidence="7">
    <location>
        <begin position="721"/>
        <end position="730"/>
    </location>
</feature>
<feature type="region of interest" description="Disordered" evidence="7">
    <location>
        <begin position="974"/>
        <end position="1113"/>
    </location>
</feature>
<evidence type="ECO:0000256" key="4">
    <source>
        <dbReference type="ARBA" id="ARBA00023163"/>
    </source>
</evidence>
<dbReference type="GO" id="GO:0005634">
    <property type="term" value="C:nucleus"/>
    <property type="evidence" value="ECO:0007669"/>
    <property type="project" value="UniProtKB-SubCell"/>
</dbReference>
<evidence type="ECO:0000256" key="2">
    <source>
        <dbReference type="ARBA" id="ARBA00023015"/>
    </source>
</evidence>
<comment type="subcellular location">
    <subcellularLocation>
        <location evidence="1">Nucleus</location>
    </subcellularLocation>
</comment>
<dbReference type="GO" id="GO:0046982">
    <property type="term" value="F:protein heterodimerization activity"/>
    <property type="evidence" value="ECO:0007669"/>
    <property type="project" value="InterPro"/>
</dbReference>
<keyword evidence="3 6" id="KW-0103">Bromodomain</keyword>
<feature type="compositionally biased region" description="Polar residues" evidence="7">
    <location>
        <begin position="599"/>
        <end position="609"/>
    </location>
</feature>
<evidence type="ECO:0000313" key="9">
    <source>
        <dbReference type="EMBL" id="CAD6899150.1"/>
    </source>
</evidence>
<keyword evidence="4" id="KW-0804">Transcription</keyword>